<gene>
    <name evidence="6" type="ORF">CCR75_003645</name>
</gene>
<dbReference type="InterPro" id="IPR013094">
    <property type="entry name" value="AB_hydrolase_3"/>
</dbReference>
<keyword evidence="4" id="KW-0472">Membrane</keyword>
<dbReference type="AlphaFoldDB" id="A0A976IKZ9"/>
<keyword evidence="2" id="KW-0378">Hydrolase</keyword>
<dbReference type="InterPro" id="IPR029058">
    <property type="entry name" value="AB_hydrolase_fold"/>
</dbReference>
<dbReference type="PROSITE" id="PS01174">
    <property type="entry name" value="LIPASE_GDXG_SER"/>
    <property type="match status" value="1"/>
</dbReference>
<evidence type="ECO:0000259" key="5">
    <source>
        <dbReference type="Pfam" id="PF07859"/>
    </source>
</evidence>
<dbReference type="KEGG" id="blac:94347410"/>
<name>A0A976IKZ9_BRELC</name>
<dbReference type="PANTHER" id="PTHR48081:SF8">
    <property type="entry name" value="ALPHA_BETA HYDROLASE FOLD-3 DOMAIN-CONTAINING PROTEIN-RELATED"/>
    <property type="match status" value="1"/>
</dbReference>
<feature type="domain" description="Alpha/beta hydrolase fold-3" evidence="5">
    <location>
        <begin position="182"/>
        <end position="381"/>
    </location>
</feature>
<organism evidence="6 7">
    <name type="scientific">Bremia lactucae</name>
    <name type="common">Lettuce downy mildew</name>
    <dbReference type="NCBI Taxonomy" id="4779"/>
    <lineage>
        <taxon>Eukaryota</taxon>
        <taxon>Sar</taxon>
        <taxon>Stramenopiles</taxon>
        <taxon>Oomycota</taxon>
        <taxon>Peronosporomycetes</taxon>
        <taxon>Peronosporales</taxon>
        <taxon>Peronosporaceae</taxon>
        <taxon>Bremia</taxon>
    </lineage>
</organism>
<dbReference type="InterPro" id="IPR050300">
    <property type="entry name" value="GDXG_lipolytic_enzyme"/>
</dbReference>
<evidence type="ECO:0000256" key="3">
    <source>
        <dbReference type="PROSITE-ProRule" id="PRU10038"/>
    </source>
</evidence>
<evidence type="ECO:0000256" key="1">
    <source>
        <dbReference type="ARBA" id="ARBA00010515"/>
    </source>
</evidence>
<dbReference type="PANTHER" id="PTHR48081">
    <property type="entry name" value="AB HYDROLASE SUPERFAMILY PROTEIN C4A8.06C"/>
    <property type="match status" value="1"/>
</dbReference>
<reference evidence="6 7" key="1">
    <citation type="journal article" date="2021" name="Genome Biol.">
        <title>AFLAP: assembly-free linkage analysis pipeline using k-mers from genome sequencing data.</title>
        <authorList>
            <person name="Fletcher K."/>
            <person name="Zhang L."/>
            <person name="Gil J."/>
            <person name="Han R."/>
            <person name="Cavanaugh K."/>
            <person name="Michelmore R."/>
        </authorList>
    </citation>
    <scope>NUCLEOTIDE SEQUENCE [LARGE SCALE GENOMIC DNA]</scope>
    <source>
        <strain evidence="6 7">SF5</strain>
    </source>
</reference>
<dbReference type="Pfam" id="PF07859">
    <property type="entry name" value="Abhydrolase_3"/>
    <property type="match status" value="1"/>
</dbReference>
<keyword evidence="4" id="KW-0812">Transmembrane</keyword>
<accession>A0A976IKZ9</accession>
<keyword evidence="7" id="KW-1185">Reference proteome</keyword>
<feature type="transmembrane region" description="Helical" evidence="4">
    <location>
        <begin position="37"/>
        <end position="57"/>
    </location>
</feature>
<feature type="active site" evidence="3">
    <location>
        <position position="252"/>
    </location>
</feature>
<comment type="similarity">
    <text evidence="1">Belongs to the 'GDXG' lipolytic enzyme family.</text>
</comment>
<dbReference type="OrthoDB" id="408631at2759"/>
<dbReference type="Gene3D" id="3.40.50.1820">
    <property type="entry name" value="alpha/beta hydrolase"/>
    <property type="match status" value="1"/>
</dbReference>
<sequence>MANKAIVPSVTQLHPTVRSLLAALFRLFRDRACRRQVWRWVFGSGGGIFALLFLFKATGGFCRTPFETAQLVAGVSWTLVRIVIQYIMRGFQPKFPKWTLRYELLHGLMRSAADMFGERIVEVQHARVIRYHSALFGTLLGCFARWQHSLKLESVHFNGLEHLWLRSSTCMNSQRERKRLVVLFFHGGGSLVGAIKQQLASEDVDVDIFLANYRKLPEYPFPVPAEDAVAMYQYLLQQEKVKPSQIIVAGDSAGGGLVLSTLLRLRDSTEKIPLPLAAIVMCPLADLTWGENDKASEHCLVPLCMAAAIVLTYHPTRDDPSTWADASPVHCDLRGLPPIFLQSATLDTLYQHSVRLEAKAVADGVNNWEVDVHEGVPHVFMVIPGYVLPYARVGIQRIATFAANQFTRASNK</sequence>
<dbReference type="EMBL" id="SHOA02000018">
    <property type="protein sequence ID" value="TDH73769.1"/>
    <property type="molecule type" value="Genomic_DNA"/>
</dbReference>
<evidence type="ECO:0000313" key="7">
    <source>
        <dbReference type="Proteomes" id="UP000294530"/>
    </source>
</evidence>
<keyword evidence="4" id="KW-1133">Transmembrane helix</keyword>
<dbReference type="SUPFAM" id="SSF53474">
    <property type="entry name" value="alpha/beta-Hydrolases"/>
    <property type="match status" value="1"/>
</dbReference>
<dbReference type="RefSeq" id="XP_067823267.1">
    <property type="nucleotide sequence ID" value="XM_067961739.1"/>
</dbReference>
<dbReference type="Proteomes" id="UP000294530">
    <property type="component" value="Unassembled WGS sequence"/>
</dbReference>
<proteinExistence type="inferred from homology"/>
<evidence type="ECO:0000256" key="4">
    <source>
        <dbReference type="SAM" id="Phobius"/>
    </source>
</evidence>
<evidence type="ECO:0000313" key="6">
    <source>
        <dbReference type="EMBL" id="TDH73769.1"/>
    </source>
</evidence>
<evidence type="ECO:0000256" key="2">
    <source>
        <dbReference type="ARBA" id="ARBA00022801"/>
    </source>
</evidence>
<dbReference type="GeneID" id="94347410"/>
<protein>
    <recommendedName>
        <fullName evidence="5">Alpha/beta hydrolase fold-3 domain-containing protein</fullName>
    </recommendedName>
</protein>
<dbReference type="InterPro" id="IPR033140">
    <property type="entry name" value="Lipase_GDXG_put_SER_AS"/>
</dbReference>
<comment type="caution">
    <text evidence="6">The sequence shown here is derived from an EMBL/GenBank/DDBJ whole genome shotgun (WGS) entry which is preliminary data.</text>
</comment>
<dbReference type="GO" id="GO:0016787">
    <property type="term" value="F:hydrolase activity"/>
    <property type="evidence" value="ECO:0007669"/>
    <property type="project" value="UniProtKB-KW"/>
</dbReference>